<reference evidence="2 4" key="2">
    <citation type="submission" date="2018-12" db="EMBL/GenBank/DDBJ databases">
        <authorList>
            <consortium name="Pathogen Informatics"/>
        </authorList>
    </citation>
    <scope>NUCLEOTIDE SEQUENCE [LARGE SCALE GENOMIC DNA]</scope>
    <source>
        <strain evidence="2 4">NCTC10207</strain>
    </source>
</reference>
<dbReference type="EMBL" id="AP017895">
    <property type="protein sequence ID" value="BAV86301.1"/>
    <property type="molecule type" value="Genomic_DNA"/>
</dbReference>
<dbReference type="KEGG" id="raj:RA11412_0002"/>
<evidence type="ECO:0000313" key="2">
    <source>
        <dbReference type="EMBL" id="VEI24235.1"/>
    </source>
</evidence>
<dbReference type="Proteomes" id="UP000250241">
    <property type="component" value="Chromosome"/>
</dbReference>
<reference evidence="1 3" key="1">
    <citation type="submission" date="2016-10" db="EMBL/GenBank/DDBJ databases">
        <title>Genome sequence of Rothia aeria strain JCM11412.</title>
        <authorList>
            <person name="Nambu T."/>
        </authorList>
    </citation>
    <scope>NUCLEOTIDE SEQUENCE [LARGE SCALE GENOMIC DNA]</scope>
    <source>
        <strain evidence="1 3">JCM 11412</strain>
    </source>
</reference>
<accession>A0A2Z5QV85</accession>
<dbReference type="Proteomes" id="UP000282386">
    <property type="component" value="Chromosome"/>
</dbReference>
<dbReference type="RefSeq" id="WP_006887596.1">
    <property type="nucleotide sequence ID" value="NZ_CAJPQC010000024.1"/>
</dbReference>
<keyword evidence="3" id="KW-1185">Reference proteome</keyword>
<protein>
    <submittedName>
        <fullName evidence="1">Uncharacterized protein</fullName>
    </submittedName>
</protein>
<evidence type="ECO:0000313" key="4">
    <source>
        <dbReference type="Proteomes" id="UP000282386"/>
    </source>
</evidence>
<organism evidence="1 3">
    <name type="scientific">Rothia aeria</name>
    <dbReference type="NCBI Taxonomy" id="172042"/>
    <lineage>
        <taxon>Bacteria</taxon>
        <taxon>Bacillati</taxon>
        <taxon>Actinomycetota</taxon>
        <taxon>Actinomycetes</taxon>
        <taxon>Micrococcales</taxon>
        <taxon>Micrococcaceae</taxon>
        <taxon>Rothia</taxon>
    </lineage>
</organism>
<dbReference type="EMBL" id="LR134479">
    <property type="protein sequence ID" value="VEI24235.1"/>
    <property type="molecule type" value="Genomic_DNA"/>
</dbReference>
<evidence type="ECO:0000313" key="3">
    <source>
        <dbReference type="Proteomes" id="UP000250241"/>
    </source>
</evidence>
<evidence type="ECO:0000313" key="1">
    <source>
        <dbReference type="EMBL" id="BAV86301.1"/>
    </source>
</evidence>
<sequence length="98" mass="10384">MRLPLLSAPPAGAVLADTEDDAVELAEDDALLLALAEDEEADAADEDDAEAEDDALELEAADDEELFDAELFELPHALKPSIATILSDTTAEAGRIFM</sequence>
<name>A0A2Z5QV85_9MICC</name>
<dbReference type="GeneID" id="93862234"/>
<proteinExistence type="predicted"/>
<gene>
    <name evidence="2" type="ORF">NCTC10207_01980</name>
    <name evidence="1" type="ORF">RA11412_0002</name>
</gene>
<dbReference type="AlphaFoldDB" id="A0A2Z5QV85"/>